<reference evidence="6" key="1">
    <citation type="submission" date="2025-08" db="UniProtKB">
        <authorList>
            <consortium name="Ensembl"/>
        </authorList>
    </citation>
    <scope>IDENTIFICATION</scope>
</reference>
<dbReference type="Pfam" id="PF04775">
    <property type="entry name" value="Bile_Hydr_Trans"/>
    <property type="match status" value="1"/>
</dbReference>
<evidence type="ECO:0000313" key="7">
    <source>
        <dbReference type="Proteomes" id="UP000694416"/>
    </source>
</evidence>
<dbReference type="PIRSF" id="PIRSF016521">
    <property type="entry name" value="Acyl-CoA_hydro"/>
    <property type="match status" value="1"/>
</dbReference>
<reference evidence="6" key="2">
    <citation type="submission" date="2025-09" db="UniProtKB">
        <authorList>
            <consortium name="Ensembl"/>
        </authorList>
    </citation>
    <scope>IDENTIFICATION</scope>
</reference>
<dbReference type="GO" id="GO:0006637">
    <property type="term" value="P:acyl-CoA metabolic process"/>
    <property type="evidence" value="ECO:0007669"/>
    <property type="project" value="InterPro"/>
</dbReference>
<dbReference type="InterPro" id="IPR016662">
    <property type="entry name" value="Acyl-CoA_thioEstase_long-chain"/>
</dbReference>
<keyword evidence="2" id="KW-0378">Hydrolase</keyword>
<evidence type="ECO:0000259" key="4">
    <source>
        <dbReference type="Pfam" id="PF04775"/>
    </source>
</evidence>
<accession>A0A8C9IIU6</accession>
<dbReference type="GO" id="GO:0005777">
    <property type="term" value="C:peroxisome"/>
    <property type="evidence" value="ECO:0007669"/>
    <property type="project" value="TreeGrafter"/>
</dbReference>
<dbReference type="SUPFAM" id="SSF53474">
    <property type="entry name" value="alpha/beta-Hydrolases"/>
    <property type="match status" value="1"/>
</dbReference>
<keyword evidence="2" id="KW-0719">Serine esterase</keyword>
<evidence type="ECO:0000256" key="3">
    <source>
        <dbReference type="PIRSR" id="PIRSR016521-1"/>
    </source>
</evidence>
<dbReference type="Gene3D" id="2.60.40.2240">
    <property type="entry name" value="Acyl-CoA thioester hydrolase/BAAT N-terminal domain"/>
    <property type="match status" value="1"/>
</dbReference>
<feature type="active site" description="Charge relay system" evidence="3">
    <location>
        <position position="357"/>
    </location>
</feature>
<organism evidence="6 7">
    <name type="scientific">Piliocolobus tephrosceles</name>
    <name type="common">Ugandan red Colobus</name>
    <dbReference type="NCBI Taxonomy" id="591936"/>
    <lineage>
        <taxon>Eukaryota</taxon>
        <taxon>Metazoa</taxon>
        <taxon>Chordata</taxon>
        <taxon>Craniata</taxon>
        <taxon>Vertebrata</taxon>
        <taxon>Euteleostomi</taxon>
        <taxon>Mammalia</taxon>
        <taxon>Eutheria</taxon>
        <taxon>Euarchontoglires</taxon>
        <taxon>Primates</taxon>
        <taxon>Haplorrhini</taxon>
        <taxon>Catarrhini</taxon>
        <taxon>Cercopithecidae</taxon>
        <taxon>Colobinae</taxon>
        <taxon>Piliocolobus</taxon>
    </lineage>
</organism>
<dbReference type="AlphaFoldDB" id="A0A8C9IIU6"/>
<proteinExistence type="inferred from homology"/>
<dbReference type="InterPro" id="IPR029058">
    <property type="entry name" value="AB_hydrolase_fold"/>
</dbReference>
<comment type="similarity">
    <text evidence="1">Belongs to the C/M/P thioester hydrolase family.</text>
</comment>
<dbReference type="FunFam" id="3.40.50.1820:FF:000024">
    <property type="entry name" value="acyl-coenzyme A thioesterase 4"/>
    <property type="match status" value="1"/>
</dbReference>
<dbReference type="PANTHER" id="PTHR10824">
    <property type="entry name" value="ACYL-COENZYME A THIOESTERASE-RELATED"/>
    <property type="match status" value="1"/>
</dbReference>
<dbReference type="GO" id="GO:0047617">
    <property type="term" value="F:fatty acyl-CoA hydrolase activity"/>
    <property type="evidence" value="ECO:0007669"/>
    <property type="project" value="TreeGrafter"/>
</dbReference>
<evidence type="ECO:0000256" key="2">
    <source>
        <dbReference type="ARBA" id="ARBA00022487"/>
    </source>
</evidence>
<dbReference type="PROSITE" id="PS50096">
    <property type="entry name" value="IQ"/>
    <property type="match status" value="1"/>
</dbReference>
<name>A0A8C9IIU6_9PRIM</name>
<dbReference type="InterPro" id="IPR006862">
    <property type="entry name" value="Thio_Ohase/aa_AcTrfase"/>
</dbReference>
<feature type="domain" description="Acyl-CoA thioester hydrolase/bile acid-CoA amino acid N-acetyltransferase" evidence="4">
    <location>
        <begin position="84"/>
        <end position="202"/>
    </location>
</feature>
<dbReference type="Ensembl" id="ENSPTET00000050711.1">
    <property type="protein sequence ID" value="ENSPTEP00000037500.1"/>
    <property type="gene ID" value="ENSPTEG00000035061.1"/>
</dbReference>
<feature type="domain" description="BAAT/Acyl-CoA thioester hydrolase C-terminal" evidence="5">
    <location>
        <begin position="263"/>
        <end position="442"/>
    </location>
</feature>
<dbReference type="Proteomes" id="UP000694416">
    <property type="component" value="Unplaced"/>
</dbReference>
<dbReference type="InterPro" id="IPR014940">
    <property type="entry name" value="BAAT_C"/>
</dbReference>
<dbReference type="PANTHER" id="PTHR10824:SF1">
    <property type="entry name" value="ACYL-COENZYME A AMINO ACID N-ACYLTRANSFERASE 1-RELATED"/>
    <property type="match status" value="1"/>
</dbReference>
<dbReference type="Gene3D" id="3.40.50.1820">
    <property type="entry name" value="alpha/beta hydrolase"/>
    <property type="match status" value="1"/>
</dbReference>
<feature type="active site" description="Charge relay system" evidence="3">
    <location>
        <position position="275"/>
    </location>
</feature>
<evidence type="ECO:0000313" key="6">
    <source>
        <dbReference type="Ensembl" id="ENSPTEP00000037500.1"/>
    </source>
</evidence>
<feature type="active site" description="Charge relay system" evidence="3">
    <location>
        <position position="391"/>
    </location>
</feature>
<dbReference type="InterPro" id="IPR042490">
    <property type="entry name" value="Thio_Ohase/BAAT_N"/>
</dbReference>
<evidence type="ECO:0000259" key="5">
    <source>
        <dbReference type="Pfam" id="PF08840"/>
    </source>
</evidence>
<dbReference type="GO" id="GO:0006631">
    <property type="term" value="P:fatty acid metabolic process"/>
    <property type="evidence" value="ECO:0007669"/>
    <property type="project" value="TreeGrafter"/>
</dbReference>
<dbReference type="GO" id="GO:0052689">
    <property type="term" value="F:carboxylic ester hydrolase activity"/>
    <property type="evidence" value="ECO:0007669"/>
    <property type="project" value="UniProtKB-KW"/>
</dbReference>
<sequence length="448" mass="49506">IHNVSLSPHLPLPLPLPLSLPLPLLLPLPSNSHIFPLRLIFWNYLDIFSNLKSSLPLQGVRHHLFPCQLPMFQLSATPASALADDPVHIQLTGLASQVVTLKASLTDEKGNLFWSMVDLGQAPAFGGDYMGVHPMDLFWSLKPEKPFRRLLKHDVMNSPFWVSLDLYDSICFQDSATVRPKASQTVQRWFSGPEVQRKQIREGWVRGAPFLPPGEGPFPGVIDLFGGIGGLIEFPASLLASHGFAVLALAYFAYKDLPDKLQEMDLPGIGVVSVCKGAEIGLAVACYLKQVVATVCINGPNTSFEVPLRYEDLIVHVSEAVRFRPCKGDPQDELHQQNVLPVEKARGWILFIIGESDECLYSKACAEQAVDQLQSHGRSSGRMLLYPGEGHLLESPYAPLCFASWNPGISRPLLWGGDPAAHAAAREHALGEIQKFFRQYLIKTRSKL</sequence>
<evidence type="ECO:0000256" key="1">
    <source>
        <dbReference type="ARBA" id="ARBA00006538"/>
    </source>
</evidence>
<keyword evidence="7" id="KW-1185">Reference proteome</keyword>
<protein>
    <submittedName>
        <fullName evidence="6">Uncharacterized protein</fullName>
    </submittedName>
</protein>
<dbReference type="Pfam" id="PF08840">
    <property type="entry name" value="BAAT_C"/>
    <property type="match status" value="1"/>
</dbReference>